<sequence length="87" mass="9395">MRHYFGLIHKDEGSDFGVSFPDFPGVITAGATLDGARMLAEAALAFHVAGLIDDGETIPDPVPRERVMAEADRRGLATVMTVPLRTR</sequence>
<evidence type="ECO:0000313" key="2">
    <source>
        <dbReference type="EMBL" id="RAZ88587.1"/>
    </source>
</evidence>
<dbReference type="SUPFAM" id="SSF143100">
    <property type="entry name" value="TTHA1013/TTHA0281-like"/>
    <property type="match status" value="1"/>
</dbReference>
<accession>A0A330HV66</accession>
<feature type="domain" description="HicB-like antitoxin of toxin-antitoxin system" evidence="1">
    <location>
        <begin position="7"/>
        <end position="80"/>
    </location>
</feature>
<comment type="caution">
    <text evidence="2">The sequence shown here is derived from an EMBL/GenBank/DDBJ whole genome shotgun (WGS) entry which is preliminary data.</text>
</comment>
<dbReference type="InterPro" id="IPR035069">
    <property type="entry name" value="TTHA1013/TTHA0281-like"/>
</dbReference>
<dbReference type="OrthoDB" id="9807959at2"/>
<dbReference type="Gene3D" id="3.30.160.250">
    <property type="match status" value="1"/>
</dbReference>
<dbReference type="InterPro" id="IPR031807">
    <property type="entry name" value="HicB-like"/>
</dbReference>
<dbReference type="AlphaFoldDB" id="A0A330HV66"/>
<name>A0A330HV66_9HYPH</name>
<dbReference type="Proteomes" id="UP000251558">
    <property type="component" value="Unassembled WGS sequence"/>
</dbReference>
<evidence type="ECO:0000313" key="3">
    <source>
        <dbReference type="Proteomes" id="UP000251558"/>
    </source>
</evidence>
<organism evidence="2 3">
    <name type="scientific">Mesorhizobium hawassense</name>
    <dbReference type="NCBI Taxonomy" id="1209954"/>
    <lineage>
        <taxon>Bacteria</taxon>
        <taxon>Pseudomonadati</taxon>
        <taxon>Pseudomonadota</taxon>
        <taxon>Alphaproteobacteria</taxon>
        <taxon>Hyphomicrobiales</taxon>
        <taxon>Phyllobacteriaceae</taxon>
        <taxon>Mesorhizobium</taxon>
    </lineage>
</organism>
<reference evidence="2 3" key="1">
    <citation type="submission" date="2018-07" db="EMBL/GenBank/DDBJ databases">
        <title>Diversity of Mesorhizobium strains in Brazil.</title>
        <authorList>
            <person name="Helene L.C.F."/>
            <person name="Dall'Agnol R."/>
            <person name="Delamuta J.R.M."/>
            <person name="Hungria M."/>
        </authorList>
    </citation>
    <scope>NUCLEOTIDE SEQUENCE [LARGE SCALE GENOMIC DNA]</scope>
    <source>
        <strain evidence="2 3">AC99b</strain>
    </source>
</reference>
<dbReference type="EMBL" id="QMBP01000011">
    <property type="protein sequence ID" value="RAZ88587.1"/>
    <property type="molecule type" value="Genomic_DNA"/>
</dbReference>
<protein>
    <recommendedName>
        <fullName evidence="1">HicB-like antitoxin of toxin-antitoxin system domain-containing protein</fullName>
    </recommendedName>
</protein>
<dbReference type="Pfam" id="PF15919">
    <property type="entry name" value="HicB_lk_antitox"/>
    <property type="match status" value="1"/>
</dbReference>
<gene>
    <name evidence="2" type="ORF">DPM33_21555</name>
</gene>
<dbReference type="RefSeq" id="WP_112099455.1">
    <property type="nucleotide sequence ID" value="NZ_QMBP01000011.1"/>
</dbReference>
<proteinExistence type="predicted"/>
<keyword evidence="3" id="KW-1185">Reference proteome</keyword>
<evidence type="ECO:0000259" key="1">
    <source>
        <dbReference type="Pfam" id="PF15919"/>
    </source>
</evidence>